<dbReference type="InterPro" id="IPR002110">
    <property type="entry name" value="Ankyrin_rpt"/>
</dbReference>
<evidence type="ECO:0000256" key="4">
    <source>
        <dbReference type="ARBA" id="ARBA00022525"/>
    </source>
</evidence>
<keyword evidence="14" id="KW-1185">Reference proteome</keyword>
<keyword evidence="5" id="KW-1052">Target cell membrane</keyword>
<evidence type="ECO:0000256" key="12">
    <source>
        <dbReference type="PROSITE-ProRule" id="PRU00023"/>
    </source>
</evidence>
<dbReference type="PROSITE" id="PS50297">
    <property type="entry name" value="ANK_REP_REGION"/>
    <property type="match status" value="4"/>
</dbReference>
<gene>
    <name evidence="13" type="ORF">JTE90_006982</name>
</gene>
<evidence type="ECO:0000256" key="7">
    <source>
        <dbReference type="ARBA" id="ARBA00022699"/>
    </source>
</evidence>
<feature type="repeat" description="ANK" evidence="12">
    <location>
        <begin position="210"/>
        <end position="232"/>
    </location>
</feature>
<dbReference type="Pfam" id="PF00023">
    <property type="entry name" value="Ank"/>
    <property type="match status" value="1"/>
</dbReference>
<dbReference type="GO" id="GO:0061629">
    <property type="term" value="F:RNA polymerase II-specific DNA-binding transcription factor binding"/>
    <property type="evidence" value="ECO:0007669"/>
    <property type="project" value="TreeGrafter"/>
</dbReference>
<dbReference type="GO" id="GO:0090729">
    <property type="term" value="F:toxin activity"/>
    <property type="evidence" value="ECO:0007669"/>
    <property type="project" value="UniProtKB-KW"/>
</dbReference>
<dbReference type="AlphaFoldDB" id="A0AAV6VBY1"/>
<dbReference type="SUPFAM" id="SSF48403">
    <property type="entry name" value="Ankyrin repeat"/>
    <property type="match status" value="1"/>
</dbReference>
<keyword evidence="11" id="KW-1053">Target membrane</keyword>
<evidence type="ECO:0000256" key="10">
    <source>
        <dbReference type="ARBA" id="ARBA00023043"/>
    </source>
</evidence>
<keyword evidence="4" id="KW-0964">Secreted</keyword>
<keyword evidence="11" id="KW-0472">Membrane</keyword>
<dbReference type="GO" id="GO:0005576">
    <property type="term" value="C:extracellular region"/>
    <property type="evidence" value="ECO:0007669"/>
    <property type="project" value="UniProtKB-SubCell"/>
</dbReference>
<evidence type="ECO:0000256" key="8">
    <source>
        <dbReference type="ARBA" id="ARBA00022737"/>
    </source>
</evidence>
<dbReference type="Gene3D" id="1.25.40.20">
    <property type="entry name" value="Ankyrin repeat-containing domain"/>
    <property type="match status" value="2"/>
</dbReference>
<organism evidence="13 14">
    <name type="scientific">Oedothorax gibbosus</name>
    <dbReference type="NCBI Taxonomy" id="931172"/>
    <lineage>
        <taxon>Eukaryota</taxon>
        <taxon>Metazoa</taxon>
        <taxon>Ecdysozoa</taxon>
        <taxon>Arthropoda</taxon>
        <taxon>Chelicerata</taxon>
        <taxon>Arachnida</taxon>
        <taxon>Araneae</taxon>
        <taxon>Araneomorphae</taxon>
        <taxon>Entelegynae</taxon>
        <taxon>Araneoidea</taxon>
        <taxon>Linyphiidae</taxon>
        <taxon>Erigoninae</taxon>
        <taxon>Oedothorax</taxon>
    </lineage>
</organism>
<dbReference type="PRINTS" id="PR01415">
    <property type="entry name" value="ANKYRIN"/>
</dbReference>
<dbReference type="PANTHER" id="PTHR24126">
    <property type="entry name" value="ANKYRIN REPEAT, PH AND SEC7 DOMAIN CONTAINING PROTEIN SECG-RELATED"/>
    <property type="match status" value="1"/>
</dbReference>
<dbReference type="GO" id="GO:0044218">
    <property type="term" value="C:other organism cell membrane"/>
    <property type="evidence" value="ECO:0007669"/>
    <property type="project" value="UniProtKB-KW"/>
</dbReference>
<evidence type="ECO:0000313" key="14">
    <source>
        <dbReference type="Proteomes" id="UP000827092"/>
    </source>
</evidence>
<dbReference type="SMART" id="SM00248">
    <property type="entry name" value="ANK"/>
    <property type="match status" value="7"/>
</dbReference>
<feature type="repeat" description="ANK" evidence="12">
    <location>
        <begin position="169"/>
        <end position="201"/>
    </location>
</feature>
<dbReference type="EMBL" id="JAFNEN010000128">
    <property type="protein sequence ID" value="KAG8193151.1"/>
    <property type="molecule type" value="Genomic_DNA"/>
</dbReference>
<dbReference type="GO" id="GO:0006887">
    <property type="term" value="P:exocytosis"/>
    <property type="evidence" value="ECO:0007669"/>
    <property type="project" value="UniProtKB-KW"/>
</dbReference>
<evidence type="ECO:0000256" key="6">
    <source>
        <dbReference type="ARBA" id="ARBA00022656"/>
    </source>
</evidence>
<keyword evidence="7" id="KW-0528">Neurotoxin</keyword>
<keyword evidence="3" id="KW-0268">Exocytosis</keyword>
<dbReference type="PROSITE" id="PS50088">
    <property type="entry name" value="ANK_REPEAT"/>
    <property type="match status" value="5"/>
</dbReference>
<keyword evidence="9" id="KW-0638">Presynaptic neurotoxin</keyword>
<feature type="repeat" description="ANK" evidence="12">
    <location>
        <begin position="63"/>
        <end position="95"/>
    </location>
</feature>
<comment type="caution">
    <text evidence="13">The sequence shown here is derived from an EMBL/GenBank/DDBJ whole genome shotgun (WGS) entry which is preliminary data.</text>
</comment>
<dbReference type="Proteomes" id="UP000827092">
    <property type="component" value="Unassembled WGS sequence"/>
</dbReference>
<evidence type="ECO:0000256" key="2">
    <source>
        <dbReference type="ARBA" id="ARBA00004613"/>
    </source>
</evidence>
<keyword evidence="10 12" id="KW-0040">ANK repeat</keyword>
<reference evidence="13 14" key="1">
    <citation type="journal article" date="2022" name="Nat. Ecol. Evol.">
        <title>A masculinizing supergene underlies an exaggerated male reproductive morph in a spider.</title>
        <authorList>
            <person name="Hendrickx F."/>
            <person name="De Corte Z."/>
            <person name="Sonet G."/>
            <person name="Van Belleghem S.M."/>
            <person name="Kostlbacher S."/>
            <person name="Vangestel C."/>
        </authorList>
    </citation>
    <scope>NUCLEOTIDE SEQUENCE [LARGE SCALE GENOMIC DNA]</scope>
    <source>
        <strain evidence="13">W744_W776</strain>
    </source>
</reference>
<evidence type="ECO:0000256" key="5">
    <source>
        <dbReference type="ARBA" id="ARBA00022537"/>
    </source>
</evidence>
<dbReference type="GO" id="GO:0005634">
    <property type="term" value="C:nucleus"/>
    <property type="evidence" value="ECO:0007669"/>
    <property type="project" value="TreeGrafter"/>
</dbReference>
<evidence type="ECO:0000256" key="9">
    <source>
        <dbReference type="ARBA" id="ARBA00023028"/>
    </source>
</evidence>
<keyword evidence="6" id="KW-0800">Toxin</keyword>
<dbReference type="Pfam" id="PF12796">
    <property type="entry name" value="Ank_2"/>
    <property type="match status" value="2"/>
</dbReference>
<sequence>MMPHAAKKGDLEMVKHLIQRGMWVNIGDHYCRTALHRAAQLGHYEIVKYLISCKSELNFKDRAGNTPVLLAGDAGKKDVVDFLLKCGARANCANGDKCTLLHFAAGNGWEDVEQEQEVVDFLLECGARVNCTNDDKCTLLHFATGNGWTDVVGRLLKYEEIDLNATNQEGESALMWAARDGRKDVIAILLRVGADVLGKRRLDLNLQDRFGRTPLHRACYKGHLAVLRQLLESFIGMAPTVDDP</sequence>
<feature type="repeat" description="ANK" evidence="12">
    <location>
        <begin position="30"/>
        <end position="62"/>
    </location>
</feature>
<name>A0AAV6VBY1_9ARAC</name>
<evidence type="ECO:0000256" key="1">
    <source>
        <dbReference type="ARBA" id="ARBA00004175"/>
    </source>
</evidence>
<comment type="subcellular location">
    <subcellularLocation>
        <location evidence="2">Secreted</location>
    </subcellularLocation>
    <subcellularLocation>
        <location evidence="1">Target cell membrane</location>
    </subcellularLocation>
</comment>
<feature type="repeat" description="ANK" evidence="12">
    <location>
        <begin position="96"/>
        <end position="134"/>
    </location>
</feature>
<keyword evidence="8" id="KW-0677">Repeat</keyword>
<dbReference type="GO" id="GO:0006357">
    <property type="term" value="P:regulation of transcription by RNA polymerase II"/>
    <property type="evidence" value="ECO:0007669"/>
    <property type="project" value="TreeGrafter"/>
</dbReference>
<dbReference type="GO" id="GO:0044231">
    <property type="term" value="C:host cell presynaptic membrane"/>
    <property type="evidence" value="ECO:0007669"/>
    <property type="project" value="UniProtKB-KW"/>
</dbReference>
<evidence type="ECO:0000313" key="13">
    <source>
        <dbReference type="EMBL" id="KAG8193151.1"/>
    </source>
</evidence>
<proteinExistence type="predicted"/>
<dbReference type="InterPro" id="IPR036770">
    <property type="entry name" value="Ankyrin_rpt-contain_sf"/>
</dbReference>
<evidence type="ECO:0000256" key="3">
    <source>
        <dbReference type="ARBA" id="ARBA00022483"/>
    </source>
</evidence>
<protein>
    <submittedName>
        <fullName evidence="13">Uncharacterized protein</fullName>
    </submittedName>
</protein>
<dbReference type="PANTHER" id="PTHR24126:SF14">
    <property type="entry name" value="ANK_REP_REGION DOMAIN-CONTAINING PROTEIN"/>
    <property type="match status" value="1"/>
</dbReference>
<evidence type="ECO:0000256" key="11">
    <source>
        <dbReference type="ARBA" id="ARBA00023298"/>
    </source>
</evidence>
<accession>A0AAV6VBY1</accession>